<keyword evidence="4" id="KW-1185">Reference proteome</keyword>
<feature type="region of interest" description="Disordered" evidence="2">
    <location>
        <begin position="375"/>
        <end position="517"/>
    </location>
</feature>
<proteinExistence type="predicted"/>
<feature type="compositionally biased region" description="Low complexity" evidence="2">
    <location>
        <begin position="1052"/>
        <end position="1066"/>
    </location>
</feature>
<evidence type="ECO:0000256" key="1">
    <source>
        <dbReference type="ARBA" id="ARBA00022737"/>
    </source>
</evidence>
<evidence type="ECO:0000313" key="3">
    <source>
        <dbReference type="EMBL" id="KAH8073806.1"/>
    </source>
</evidence>
<feature type="compositionally biased region" description="Pro residues" evidence="2">
    <location>
        <begin position="1067"/>
        <end position="1082"/>
    </location>
</feature>
<feature type="region of interest" description="Disordered" evidence="2">
    <location>
        <begin position="897"/>
        <end position="1131"/>
    </location>
</feature>
<gene>
    <name evidence="3" type="ORF">BXZ70DRAFT_1081194</name>
</gene>
<dbReference type="PANTHER" id="PTHR46430">
    <property type="entry name" value="PROTEIN SKT5-RELATED"/>
    <property type="match status" value="1"/>
</dbReference>
<dbReference type="InterPro" id="IPR006597">
    <property type="entry name" value="Sel1-like"/>
</dbReference>
<dbReference type="SMART" id="SM00671">
    <property type="entry name" value="SEL1"/>
    <property type="match status" value="6"/>
</dbReference>
<accession>A0A8K0UDX4</accession>
<feature type="compositionally biased region" description="Pro residues" evidence="2">
    <location>
        <begin position="306"/>
        <end position="332"/>
    </location>
</feature>
<dbReference type="SUPFAM" id="SSF81901">
    <property type="entry name" value="HCP-like"/>
    <property type="match status" value="2"/>
</dbReference>
<feature type="compositionally biased region" description="Polar residues" evidence="2">
    <location>
        <begin position="411"/>
        <end position="420"/>
    </location>
</feature>
<feature type="region of interest" description="Disordered" evidence="2">
    <location>
        <begin position="214"/>
        <end position="237"/>
    </location>
</feature>
<sequence>MSSSTSFNSLPWYLTLKPSSQTAPLMLTIASGTTNSGFLTNPVRCKPPQPLEYPKRGTRHTAAPVSPAFNWAVQGSTGDNPICTQIVLKLLALMERPFFAYLTSFARPSSSDIDSSRRPESRGTQALFYREEHPRMHHVISFLQTSELDFPVRTDRSGSRGFHTVQRGLHRSTSVLKVLTHFGFNPRGSECVGIAETQKYLALGWDDVGNSPAPLPLKLEKDDDASSPEQSVPPPEMRMMYGVPPPPQPPMLYVAPQPNLHHVRRYPQPYCANYPCCCCLAADQAAVAEERYHDDDRPPPTTMATPPVPPRPVDYSPPPPGPPPVPPLPPNFKPDIDDDRLMPHFENPLIAPRPHKIQPELSANMVRQLDDELSHSNRHTLGPPQFPFAMPTPNQDTPRGRSPLPPPANPSDWSPWNINATPAPPPQQFPQYPSQPYPPQRSSYYPPDHQTSVDSAFSNMSLGPNHNPYGPRPTSSYSPPRQHSRPPTHNHARTPSGPRAPSPRQQNSSGQPSLTIPLPTIPLLTAALPSIQRPDRDPASSVAWIRDVLGLVERAHQNHLATANAPNVNSTDIPVGPVRIGDPQLQRLVDVALPLVQELSSPQPFPSPVPPHVAEAIYLRATCAASGAYPQFIPHNPRTAFRDFEQSAKNGYHAAWFKLGRDYENFGDAGHAKDCFERGVKYGVESCLYRMGMAHLMGQLGLQPNPEIALSLLHRAATLATVDVPQPAYVYGLLLLSEFSHIQLPQHLFAPFIPPGSTPHAEARKHLERAAYLNFAPAQYKLGHSYEYATAPFPFDALLSVQYYSLASQQGEVEADMALSKWFLCGAEGAFEKDEGLAWTFADKAARKGLPSAEFAMGYYAEVGVGGPKDIEAARKWYNRAAEHGNADAKERLQALSQPTPQALSRTEHETLTDTTLVRKRTQAKQRSDAAGAIAGRPSAAQANQIMENVRRNSLMGRPPPKAGGPGSFGAPQTSSPPEMGRPMPLPGGHSQQPLSTNSTNPRVRPPQGSGPSAAPPLGPSSSHSASLPTSPAPSGGAQQQQRPFANTPRYSLADPGSGSAAGSPRPSLPNSPSPAGTPPLRRPGGPNGPQRVPEPGAQNSARPNKPAGPQTFAEMGIASTKASDDNCLIM</sequence>
<feature type="compositionally biased region" description="Low complexity" evidence="2">
    <location>
        <begin position="1083"/>
        <end position="1094"/>
    </location>
</feature>
<dbReference type="PANTHER" id="PTHR46430:SF2">
    <property type="entry name" value="CHITIN SYNTHASE REGULATORY FACTOR 4"/>
    <property type="match status" value="1"/>
</dbReference>
<name>A0A8K0UDX4_9AGAR</name>
<evidence type="ECO:0000256" key="2">
    <source>
        <dbReference type="SAM" id="MobiDB-lite"/>
    </source>
</evidence>
<comment type="caution">
    <text evidence="3">The sequence shown here is derived from an EMBL/GenBank/DDBJ whole genome shotgun (WGS) entry which is preliminary data.</text>
</comment>
<dbReference type="InterPro" id="IPR051726">
    <property type="entry name" value="Chitin_Synth_Reg"/>
</dbReference>
<feature type="region of interest" description="Disordered" evidence="2">
    <location>
        <begin position="290"/>
        <end position="334"/>
    </location>
</feature>
<dbReference type="EMBL" id="JAEVFJ010000073">
    <property type="protein sequence ID" value="KAH8073806.1"/>
    <property type="molecule type" value="Genomic_DNA"/>
</dbReference>
<keyword evidence="1" id="KW-0677">Repeat</keyword>
<feature type="compositionally biased region" description="Low complexity" evidence="2">
    <location>
        <begin position="1020"/>
        <end position="1038"/>
    </location>
</feature>
<feature type="compositionally biased region" description="Polar residues" evidence="2">
    <location>
        <begin position="449"/>
        <end position="464"/>
    </location>
</feature>
<feature type="compositionally biased region" description="Pro residues" evidence="2">
    <location>
        <begin position="422"/>
        <end position="439"/>
    </location>
</feature>
<dbReference type="InterPro" id="IPR011990">
    <property type="entry name" value="TPR-like_helical_dom_sf"/>
</dbReference>
<reference evidence="3" key="1">
    <citation type="journal article" date="2021" name="New Phytol.">
        <title>Evolutionary innovations through gain and loss of genes in the ectomycorrhizal Boletales.</title>
        <authorList>
            <person name="Wu G."/>
            <person name="Miyauchi S."/>
            <person name="Morin E."/>
            <person name="Kuo A."/>
            <person name="Drula E."/>
            <person name="Varga T."/>
            <person name="Kohler A."/>
            <person name="Feng B."/>
            <person name="Cao Y."/>
            <person name="Lipzen A."/>
            <person name="Daum C."/>
            <person name="Hundley H."/>
            <person name="Pangilinan J."/>
            <person name="Johnson J."/>
            <person name="Barry K."/>
            <person name="LaButti K."/>
            <person name="Ng V."/>
            <person name="Ahrendt S."/>
            <person name="Min B."/>
            <person name="Choi I.G."/>
            <person name="Park H."/>
            <person name="Plett J.M."/>
            <person name="Magnuson J."/>
            <person name="Spatafora J.W."/>
            <person name="Nagy L.G."/>
            <person name="Henrissat B."/>
            <person name="Grigoriev I.V."/>
            <person name="Yang Z.L."/>
            <person name="Xu J."/>
            <person name="Martin F.M."/>
        </authorList>
    </citation>
    <scope>NUCLEOTIDE SEQUENCE</scope>
    <source>
        <strain evidence="3">KKN 215</strain>
    </source>
</reference>
<dbReference type="Proteomes" id="UP000813824">
    <property type="component" value="Unassembled WGS sequence"/>
</dbReference>
<dbReference type="Pfam" id="PF08238">
    <property type="entry name" value="Sel1"/>
    <property type="match status" value="4"/>
</dbReference>
<organism evidence="3 4">
    <name type="scientific">Cristinia sonorae</name>
    <dbReference type="NCBI Taxonomy" id="1940300"/>
    <lineage>
        <taxon>Eukaryota</taxon>
        <taxon>Fungi</taxon>
        <taxon>Dikarya</taxon>
        <taxon>Basidiomycota</taxon>
        <taxon>Agaricomycotina</taxon>
        <taxon>Agaricomycetes</taxon>
        <taxon>Agaricomycetidae</taxon>
        <taxon>Agaricales</taxon>
        <taxon>Pleurotineae</taxon>
        <taxon>Stephanosporaceae</taxon>
        <taxon>Cristinia</taxon>
    </lineage>
</organism>
<evidence type="ECO:0008006" key="5">
    <source>
        <dbReference type="Google" id="ProtNLM"/>
    </source>
</evidence>
<evidence type="ECO:0000313" key="4">
    <source>
        <dbReference type="Proteomes" id="UP000813824"/>
    </source>
</evidence>
<protein>
    <recommendedName>
        <fullName evidence="5">HCP-like protein</fullName>
    </recommendedName>
</protein>
<dbReference type="OrthoDB" id="272077at2759"/>
<dbReference type="Gene3D" id="1.25.40.10">
    <property type="entry name" value="Tetratricopeptide repeat domain"/>
    <property type="match status" value="2"/>
</dbReference>
<feature type="compositionally biased region" description="Polar residues" evidence="2">
    <location>
        <begin position="990"/>
        <end position="1002"/>
    </location>
</feature>
<dbReference type="AlphaFoldDB" id="A0A8K0UDX4"/>
<feature type="compositionally biased region" description="Basic residues" evidence="2">
    <location>
        <begin position="482"/>
        <end position="492"/>
    </location>
</feature>
<feature type="compositionally biased region" description="Low complexity" evidence="2">
    <location>
        <begin position="930"/>
        <end position="943"/>
    </location>
</feature>